<name>A0ACC2IKD5_9PLEO</name>
<evidence type="ECO:0000313" key="2">
    <source>
        <dbReference type="Proteomes" id="UP001153331"/>
    </source>
</evidence>
<accession>A0ACC2IKD5</accession>
<dbReference type="EMBL" id="JAPHNI010000129">
    <property type="protein sequence ID" value="KAJ8115655.1"/>
    <property type="molecule type" value="Genomic_DNA"/>
</dbReference>
<protein>
    <submittedName>
        <fullName evidence="1">Uncharacterized protein</fullName>
    </submittedName>
</protein>
<gene>
    <name evidence="1" type="ORF">OPT61_g2745</name>
</gene>
<reference evidence="1" key="1">
    <citation type="submission" date="2022-11" db="EMBL/GenBank/DDBJ databases">
        <title>Genome Sequence of Boeremia exigua.</title>
        <authorList>
            <person name="Buettner E."/>
        </authorList>
    </citation>
    <scope>NUCLEOTIDE SEQUENCE</scope>
    <source>
        <strain evidence="1">CU02</strain>
    </source>
</reference>
<proteinExistence type="predicted"/>
<sequence length="418" mass="46723">MNVDQSAAPSISLRASTVTRDSVEPGQCAMKPPVSVVRGRDTTTPGTPPSQTSVEQRNPASQIEHGDNLRNWRTIHEHVLCSHSQYMQQLSGKAELLRERYESCNYILESIESIANVGMTPEQFDKQELAAKLLSLMDIIEKYPMQEYQKRIDKVIGESLDQQFMNKNYLESESRPKHLKNFQLLGLKNRLSFLNAEGAFNVADVACMHLQRIKGMESQRAKVNVSKSWAQGRLVLRGATTDSVLSLVEWAYNPVLRDEDAEQLYDLWGLATRLKFEALAEECVNRLFNDASATIEHALSHGVPLRYLLGMTSEQDVSNSSVPMDETVATVFRNVLKDENAPGKLSNLVVETMARGTDSELWEQLGPIMNHNTARKLITAMVTCREVKVGQDVPAANIIKSESLHGNSSSDPRSTEPH</sequence>
<comment type="caution">
    <text evidence="1">The sequence shown here is derived from an EMBL/GenBank/DDBJ whole genome shotgun (WGS) entry which is preliminary data.</text>
</comment>
<evidence type="ECO:0000313" key="1">
    <source>
        <dbReference type="EMBL" id="KAJ8115655.1"/>
    </source>
</evidence>
<keyword evidence="2" id="KW-1185">Reference proteome</keyword>
<organism evidence="1 2">
    <name type="scientific">Boeremia exigua</name>
    <dbReference type="NCBI Taxonomy" id="749465"/>
    <lineage>
        <taxon>Eukaryota</taxon>
        <taxon>Fungi</taxon>
        <taxon>Dikarya</taxon>
        <taxon>Ascomycota</taxon>
        <taxon>Pezizomycotina</taxon>
        <taxon>Dothideomycetes</taxon>
        <taxon>Pleosporomycetidae</taxon>
        <taxon>Pleosporales</taxon>
        <taxon>Pleosporineae</taxon>
        <taxon>Didymellaceae</taxon>
        <taxon>Boeremia</taxon>
    </lineage>
</organism>
<dbReference type="Proteomes" id="UP001153331">
    <property type="component" value="Unassembled WGS sequence"/>
</dbReference>